<feature type="compositionally biased region" description="Basic and acidic residues" evidence="1">
    <location>
        <begin position="772"/>
        <end position="782"/>
    </location>
</feature>
<feature type="domain" description="Alkaline phosphatase-like protein PglZ second" evidence="2">
    <location>
        <begin position="179"/>
        <end position="327"/>
    </location>
</feature>
<evidence type="ECO:0000259" key="3">
    <source>
        <dbReference type="Pfam" id="PF25863"/>
    </source>
</evidence>
<accession>A0A7W7T6W9</accession>
<dbReference type="InterPro" id="IPR058881">
    <property type="entry name" value="PglZ_2nd"/>
</dbReference>
<evidence type="ECO:0000256" key="1">
    <source>
        <dbReference type="SAM" id="MobiDB-lite"/>
    </source>
</evidence>
<feature type="region of interest" description="Disordered" evidence="1">
    <location>
        <begin position="760"/>
        <end position="783"/>
    </location>
</feature>
<evidence type="ECO:0008006" key="6">
    <source>
        <dbReference type="Google" id="ProtNLM"/>
    </source>
</evidence>
<dbReference type="Pfam" id="PF08665">
    <property type="entry name" value="PglZ"/>
    <property type="match status" value="1"/>
</dbReference>
<dbReference type="Pfam" id="PF25863">
    <property type="entry name" value="PglZ_C"/>
    <property type="match status" value="1"/>
</dbReference>
<dbReference type="Proteomes" id="UP000542674">
    <property type="component" value="Unassembled WGS sequence"/>
</dbReference>
<sequence length="898" mass="95830">MVAPPEVNRRIVESLLEAELPHAGDRRLVLVHGRYDESSPSEFALRVGGRQRRVTVTDQRSVLGIVDAWRRHRVGADTDDVLVVTTGVDDAQLGWNLRGHAVGRATRTVDRAEIVKQRFGAVDIDPRIRRERWLVDALLAAEPAAGWRRSGPVLTRDTAVRALIGARVGGTELAEGTLDASSLLSWSRTAAGSAFAALPEAEQAGLSSWLVENVGAAAVVVMSLAAAGQADDVMALGVLASAIAGPNASTDAALAIGGLLGRVRPRGNELQAFVDAVEGVLDRWAGEAATGTATGQETRRQVLDVVRRADDLAVSADLTASLTANRFLPSSFDARLRDLAGALARGPHNAADTALRAVEEHALARLFPGRAAAAATAVRLARWIAEPEDDVESVASGVRNHLADWAWVDRALALLWMGDSVHDPVVGQAYRSVHDAARARRDRLDERFAKHLAVWTRHASTQDTGGCLVIEDVLGQVVAPLAGGHRSPLMIVLDGMSGAVATELGEQLAARGWEEVSPEADTRVVAVAAIPSVTRVSRASLLTAGLASGDQSSEKSGFEAFWRRHRRTASLFHKGEIGGHAGQRLSDDLVTALAGDEIVGVVLNTVDDALDHGREGDRTGWRVGDVTYLADLLDAARAYARPVVLASDHGHVLERTEPGSGPIDAPGVESARWRTGTPREGEVSLTGPRVLDGGGSVVVPWREDIRYTPRKAGYHGGASLAEMAVPVLVLLPSVDLMPTGWHLLCPEAVTPAWWRRPVEAATPAPAQRRRPQRAEPRADERSTPLFPVETASRDAETLGRRVVASKIYDAQKEYVPKAPKKPEVAAVIDMLAAADGTRSLTSVATAAGRSGRNPEFLVSTLQRLLNVEGYPVLSSVDGGRTLKLDLELLCEQFGVEKP</sequence>
<evidence type="ECO:0000259" key="2">
    <source>
        <dbReference type="Pfam" id="PF25861"/>
    </source>
</evidence>
<reference evidence="4 5" key="1">
    <citation type="submission" date="2020-08" db="EMBL/GenBank/DDBJ databases">
        <title>Sequencing the genomes of 1000 actinobacteria strains.</title>
        <authorList>
            <person name="Klenk H.-P."/>
        </authorList>
    </citation>
    <scope>NUCLEOTIDE SEQUENCE [LARGE SCALE GENOMIC DNA]</scope>
    <source>
        <strain evidence="4 5">DSM 45084</strain>
    </source>
</reference>
<dbReference type="AlphaFoldDB" id="A0A7W7T6W9"/>
<keyword evidence="5" id="KW-1185">Reference proteome</keyword>
<dbReference type="EMBL" id="JACHJS010000001">
    <property type="protein sequence ID" value="MBB4967436.1"/>
    <property type="molecule type" value="Genomic_DNA"/>
</dbReference>
<comment type="caution">
    <text evidence="4">The sequence shown here is derived from an EMBL/GenBank/DDBJ whole genome shotgun (WGS) entry which is preliminary data.</text>
</comment>
<dbReference type="Pfam" id="PF25861">
    <property type="entry name" value="PglZ_2nd"/>
    <property type="match status" value="1"/>
</dbReference>
<protein>
    <recommendedName>
        <fullName evidence="6">PglZ domain-containing protein</fullName>
    </recommendedName>
</protein>
<dbReference type="InterPro" id="IPR017850">
    <property type="entry name" value="Alkaline_phosphatase_core_sf"/>
</dbReference>
<dbReference type="InterPro" id="IPR058882">
    <property type="entry name" value="PglZ_C"/>
</dbReference>
<dbReference type="RefSeq" id="WP_184672151.1">
    <property type="nucleotide sequence ID" value="NZ_BAABAI010000009.1"/>
</dbReference>
<evidence type="ECO:0000313" key="4">
    <source>
        <dbReference type="EMBL" id="MBB4967436.1"/>
    </source>
</evidence>
<gene>
    <name evidence="4" type="ORF">F4559_004795</name>
</gene>
<proteinExistence type="predicted"/>
<organism evidence="4 5">
    <name type="scientific">Saccharothrix violaceirubra</name>
    <dbReference type="NCBI Taxonomy" id="413306"/>
    <lineage>
        <taxon>Bacteria</taxon>
        <taxon>Bacillati</taxon>
        <taxon>Actinomycetota</taxon>
        <taxon>Actinomycetes</taxon>
        <taxon>Pseudonocardiales</taxon>
        <taxon>Pseudonocardiaceae</taxon>
        <taxon>Saccharothrix</taxon>
    </lineage>
</organism>
<feature type="domain" description="Alkaline phosphatase-like protein PglZ C-terminal" evidence="3">
    <location>
        <begin position="794"/>
        <end position="894"/>
    </location>
</feature>
<feature type="region of interest" description="Disordered" evidence="1">
    <location>
        <begin position="655"/>
        <end position="689"/>
    </location>
</feature>
<dbReference type="InterPro" id="IPR047992">
    <property type="entry name" value="BREX_PglZ"/>
</dbReference>
<evidence type="ECO:0000313" key="5">
    <source>
        <dbReference type="Proteomes" id="UP000542674"/>
    </source>
</evidence>
<dbReference type="NCBIfam" id="NF033446">
    <property type="entry name" value="BREX_PglZ_2"/>
    <property type="match status" value="1"/>
</dbReference>
<dbReference type="SUPFAM" id="SSF53649">
    <property type="entry name" value="Alkaline phosphatase-like"/>
    <property type="match status" value="1"/>
</dbReference>
<name>A0A7W7T6W9_9PSEU</name>